<feature type="region of interest" description="Disordered" evidence="3">
    <location>
        <begin position="462"/>
        <end position="487"/>
    </location>
</feature>
<dbReference type="InterPro" id="IPR012938">
    <property type="entry name" value="Glc/Sorbosone_DH"/>
</dbReference>
<feature type="region of interest" description="Disordered" evidence="3">
    <location>
        <begin position="1"/>
        <end position="28"/>
    </location>
</feature>
<dbReference type="InterPro" id="IPR011042">
    <property type="entry name" value="6-blade_b-propeller_TolB-like"/>
</dbReference>
<proteinExistence type="predicted"/>
<feature type="compositionally biased region" description="Acidic residues" evidence="3">
    <location>
        <begin position="474"/>
        <end position="484"/>
    </location>
</feature>
<evidence type="ECO:0000313" key="7">
    <source>
        <dbReference type="Proteomes" id="UP001016761"/>
    </source>
</evidence>
<dbReference type="InterPro" id="IPR008972">
    <property type="entry name" value="Cupredoxin"/>
</dbReference>
<gene>
    <name evidence="6" type="ORF">HTZ84_06130</name>
</gene>
<dbReference type="SUPFAM" id="SSF50952">
    <property type="entry name" value="Soluble quinoprotein glucose dehydrogenase"/>
    <property type="match status" value="1"/>
</dbReference>
<dbReference type="InterPro" id="IPR000923">
    <property type="entry name" value="BlueCu_1"/>
</dbReference>
<dbReference type="RefSeq" id="WP_174679863.1">
    <property type="nucleotide sequence ID" value="NZ_JABUQZ010000001.1"/>
</dbReference>
<evidence type="ECO:0000313" key="6">
    <source>
        <dbReference type="EMBL" id="NUC71890.1"/>
    </source>
</evidence>
<dbReference type="SUPFAM" id="SSF49503">
    <property type="entry name" value="Cupredoxins"/>
    <property type="match status" value="1"/>
</dbReference>
<reference evidence="6 7" key="1">
    <citation type="submission" date="2020-06" db="EMBL/GenBank/DDBJ databases">
        <title>Haloterrigena sp. nov., an extremely halophilic archaeon isolated from a saline sediment.</title>
        <authorList>
            <person name="Liu B.-B."/>
        </authorList>
    </citation>
    <scope>NUCLEOTIDE SEQUENCE [LARGE SCALE GENOMIC DNA]</scope>
    <source>
        <strain evidence="6 7">SYSU A558-1</strain>
    </source>
</reference>
<name>A0ABX2L6J0_9EURY</name>
<keyword evidence="7" id="KW-1185">Reference proteome</keyword>
<dbReference type="InterPro" id="IPR011041">
    <property type="entry name" value="Quinoprot_gluc/sorb_DH_b-prop"/>
</dbReference>
<protein>
    <submittedName>
        <fullName evidence="6">PQQ-dependent sugar dehydrogenase</fullName>
    </submittedName>
</protein>
<dbReference type="PANTHER" id="PTHR19328:SF75">
    <property type="entry name" value="ALDOSE SUGAR DEHYDROGENASE YLII"/>
    <property type="match status" value="1"/>
</dbReference>
<organism evidence="6 7">
    <name type="scientific">Haloterrigena gelatinilytica</name>
    <dbReference type="NCBI Taxonomy" id="2741724"/>
    <lineage>
        <taxon>Archaea</taxon>
        <taxon>Methanobacteriati</taxon>
        <taxon>Methanobacteriota</taxon>
        <taxon>Stenosarchaea group</taxon>
        <taxon>Halobacteria</taxon>
        <taxon>Halobacteriales</taxon>
        <taxon>Natrialbaceae</taxon>
        <taxon>Haloterrigena</taxon>
    </lineage>
</organism>
<dbReference type="Gene3D" id="2.60.40.420">
    <property type="entry name" value="Cupredoxins - blue copper proteins"/>
    <property type="match status" value="1"/>
</dbReference>
<feature type="domain" description="Glucose/Sorbosone dehydrogenase" evidence="5">
    <location>
        <begin position="193"/>
        <end position="461"/>
    </location>
</feature>
<evidence type="ECO:0000256" key="1">
    <source>
        <dbReference type="ARBA" id="ARBA00022723"/>
    </source>
</evidence>
<evidence type="ECO:0000259" key="5">
    <source>
        <dbReference type="Pfam" id="PF07995"/>
    </source>
</evidence>
<feature type="domain" description="Blue (type 1) copper" evidence="4">
    <location>
        <begin position="84"/>
        <end position="154"/>
    </location>
</feature>
<accession>A0ABX2L6J0</accession>
<feature type="compositionally biased region" description="Low complexity" evidence="3">
    <location>
        <begin position="595"/>
        <end position="609"/>
    </location>
</feature>
<feature type="compositionally biased region" description="Polar residues" evidence="3">
    <location>
        <begin position="727"/>
        <end position="746"/>
    </location>
</feature>
<evidence type="ECO:0000256" key="2">
    <source>
        <dbReference type="ARBA" id="ARBA00023008"/>
    </source>
</evidence>
<feature type="compositionally biased region" description="Gly residues" evidence="3">
    <location>
        <begin position="558"/>
        <end position="567"/>
    </location>
</feature>
<keyword evidence="1" id="KW-0479">Metal-binding</keyword>
<comment type="caution">
    <text evidence="6">The sequence shown here is derived from an EMBL/GenBank/DDBJ whole genome shotgun (WGS) entry which is preliminary data.</text>
</comment>
<keyword evidence="2" id="KW-0186">Copper</keyword>
<evidence type="ECO:0000256" key="3">
    <source>
        <dbReference type="SAM" id="MobiDB-lite"/>
    </source>
</evidence>
<dbReference type="PANTHER" id="PTHR19328">
    <property type="entry name" value="HEDGEHOG-INTERACTING PROTEIN"/>
    <property type="match status" value="1"/>
</dbReference>
<feature type="compositionally biased region" description="Acidic residues" evidence="3">
    <location>
        <begin position="695"/>
        <end position="721"/>
    </location>
</feature>
<feature type="region of interest" description="Disordered" evidence="3">
    <location>
        <begin position="683"/>
        <end position="746"/>
    </location>
</feature>
<sequence>MSERSDERLDERPTPVSEPPVDATGTSRRRLLQAAAAAGGVVALGDLAAAQETETIELGGQTSGWEGVAPEDIAGETNPTLELEAGTAYELTWENLDGQPHNIVIESGEGEELERTELLTGQGETQTLEFEATEEMAEYYCEPHSATMRGDIEIGGGGAGGAEQDEATDEEAAAFFDPGAEIGVQTVAEGMTAPTDMAVADEEQERYFVADQTGELWVVTGDGLQDEPFLDVSDRMLELGTFRGEYAEGTQDYDERGLLGVEFHPDFAENGRFFVRYSAPPNEETPDRWSHVSVLSEFTVADDGSSADPDSERRLLEIQSPQYNHVAGPMAFGPDGYLYVPMGDGGGANDDMLGHVDDWYDENDGGNGQDVSENLLGSVLRLDVDQEGEDRPYGIPEDNPLVDEDNALPEHYAWGFRNPFGISFDSDGRLFVSDAGQDLFEEANLVEAGGNYGWNVKEGTHCFSTESPSQPPEDCPDSAPDEAPYDGQELQNPIVEYPHVYEEQVVGITIIGGHVYEAGDIEDLDGKYVFGDWTADPARQSPQGRILAASEPSDGTGQTTGNGGGNQTEGTSPDDQEDSENVTPGEGGIEEGGFENETNATNETNASNETPDDGAADVGGGGQEQVVPRDELWNMEELQLAGSEDGSFPYFVRQFGQDLEGNVYVLANQVGVPEGDTGTVFEIVPPGEGESLEPPAEDEAVESGDQAADENATEDTQDEPIAENATDGENATDNETPSANETSDGA</sequence>
<evidence type="ECO:0000259" key="4">
    <source>
        <dbReference type="Pfam" id="PF00127"/>
    </source>
</evidence>
<dbReference type="Proteomes" id="UP001016761">
    <property type="component" value="Unassembled WGS sequence"/>
</dbReference>
<feature type="region of interest" description="Disordered" evidence="3">
    <location>
        <begin position="547"/>
        <end position="628"/>
    </location>
</feature>
<dbReference type="PROSITE" id="PS51318">
    <property type="entry name" value="TAT"/>
    <property type="match status" value="1"/>
</dbReference>
<dbReference type="Pfam" id="PF00127">
    <property type="entry name" value="Copper-bind"/>
    <property type="match status" value="1"/>
</dbReference>
<feature type="compositionally biased region" description="Basic and acidic residues" evidence="3">
    <location>
        <begin position="1"/>
        <end position="13"/>
    </location>
</feature>
<dbReference type="InterPro" id="IPR006311">
    <property type="entry name" value="TAT_signal"/>
</dbReference>
<dbReference type="Gene3D" id="2.120.10.30">
    <property type="entry name" value="TolB, C-terminal domain"/>
    <property type="match status" value="1"/>
</dbReference>
<dbReference type="EMBL" id="JABUQZ010000001">
    <property type="protein sequence ID" value="NUC71890.1"/>
    <property type="molecule type" value="Genomic_DNA"/>
</dbReference>
<dbReference type="Pfam" id="PF07995">
    <property type="entry name" value="GSDH"/>
    <property type="match status" value="1"/>
</dbReference>